<keyword evidence="1" id="KW-0812">Transmembrane</keyword>
<organism evidence="2 3">
    <name type="scientific">Siccirubricoccus deserti</name>
    <dbReference type="NCBI Taxonomy" id="2013562"/>
    <lineage>
        <taxon>Bacteria</taxon>
        <taxon>Pseudomonadati</taxon>
        <taxon>Pseudomonadota</taxon>
        <taxon>Alphaproteobacteria</taxon>
        <taxon>Acetobacterales</taxon>
        <taxon>Roseomonadaceae</taxon>
        <taxon>Siccirubricoccus</taxon>
    </lineage>
</organism>
<dbReference type="InterPro" id="IPR036596">
    <property type="entry name" value="Cyt-C_aa3_sf"/>
</dbReference>
<proteinExistence type="predicted"/>
<gene>
    <name evidence="2" type="ORF">H7965_04530</name>
</gene>
<comment type="caution">
    <text evidence="2">The sequence shown here is derived from an EMBL/GenBank/DDBJ whole genome shotgun (WGS) entry which is preliminary data.</text>
</comment>
<keyword evidence="3" id="KW-1185">Reference proteome</keyword>
<dbReference type="Gene3D" id="1.20.5.160">
    <property type="entry name" value="Bacterial aa3 type cytochrome c oxidase subunit IV"/>
    <property type="match status" value="1"/>
</dbReference>
<keyword evidence="1" id="KW-0472">Membrane</keyword>
<evidence type="ECO:0000313" key="2">
    <source>
        <dbReference type="EMBL" id="MBC4014584.1"/>
    </source>
</evidence>
<reference evidence="2" key="1">
    <citation type="submission" date="2020-08" db="EMBL/GenBank/DDBJ databases">
        <authorList>
            <person name="Hu Y."/>
            <person name="Nguyen S.V."/>
            <person name="Li F."/>
            <person name="Fanning S."/>
        </authorList>
    </citation>
    <scope>NUCLEOTIDE SEQUENCE</scope>
    <source>
        <strain evidence="2">SYSU D8009</strain>
    </source>
</reference>
<dbReference type="RefSeq" id="WP_186769344.1">
    <property type="nucleotide sequence ID" value="NZ_JACOMF010000003.1"/>
</dbReference>
<sequence length="51" mass="5798">MAEQQHYEFSAVEAKEILAERERGWEGFTQFLTWGIVITAVVLIGLLVFVA</sequence>
<accession>A0A9X0QVH8</accession>
<evidence type="ECO:0000313" key="3">
    <source>
        <dbReference type="Proteomes" id="UP000600101"/>
    </source>
</evidence>
<dbReference type="Proteomes" id="UP000600101">
    <property type="component" value="Unassembled WGS sequence"/>
</dbReference>
<dbReference type="AlphaFoldDB" id="A0A9X0QVH8"/>
<dbReference type="EMBL" id="JACOMF010000003">
    <property type="protein sequence ID" value="MBC4014584.1"/>
    <property type="molecule type" value="Genomic_DNA"/>
</dbReference>
<feature type="transmembrane region" description="Helical" evidence="1">
    <location>
        <begin position="31"/>
        <end position="50"/>
    </location>
</feature>
<keyword evidence="1" id="KW-1133">Transmembrane helix</keyword>
<evidence type="ECO:0000256" key="1">
    <source>
        <dbReference type="SAM" id="Phobius"/>
    </source>
</evidence>
<name>A0A9X0QVH8_9PROT</name>
<protein>
    <submittedName>
        <fullName evidence="2">Preprotein translocase subunit SecE</fullName>
    </submittedName>
</protein>